<reference evidence="1 2" key="1">
    <citation type="journal article" date="2020" name="Cell">
        <title>Large-Scale Comparative Analyses of Tick Genomes Elucidate Their Genetic Diversity and Vector Capacities.</title>
        <authorList>
            <consortium name="Tick Genome and Microbiome Consortium (TIGMIC)"/>
            <person name="Jia N."/>
            <person name="Wang J."/>
            <person name="Shi W."/>
            <person name="Du L."/>
            <person name="Sun Y."/>
            <person name="Zhan W."/>
            <person name="Jiang J.F."/>
            <person name="Wang Q."/>
            <person name="Zhang B."/>
            <person name="Ji P."/>
            <person name="Bell-Sakyi L."/>
            <person name="Cui X.M."/>
            <person name="Yuan T.T."/>
            <person name="Jiang B.G."/>
            <person name="Yang W.F."/>
            <person name="Lam T.T."/>
            <person name="Chang Q.C."/>
            <person name="Ding S.J."/>
            <person name="Wang X.J."/>
            <person name="Zhu J.G."/>
            <person name="Ruan X.D."/>
            <person name="Zhao L."/>
            <person name="Wei J.T."/>
            <person name="Ye R.Z."/>
            <person name="Que T.C."/>
            <person name="Du C.H."/>
            <person name="Zhou Y.H."/>
            <person name="Cheng J.X."/>
            <person name="Dai P.F."/>
            <person name="Guo W.B."/>
            <person name="Han X.H."/>
            <person name="Huang E.J."/>
            <person name="Li L.F."/>
            <person name="Wei W."/>
            <person name="Gao Y.C."/>
            <person name="Liu J.Z."/>
            <person name="Shao H.Z."/>
            <person name="Wang X."/>
            <person name="Wang C.C."/>
            <person name="Yang T.C."/>
            <person name="Huo Q.B."/>
            <person name="Li W."/>
            <person name="Chen H.Y."/>
            <person name="Chen S.E."/>
            <person name="Zhou L.G."/>
            <person name="Ni X.B."/>
            <person name="Tian J.H."/>
            <person name="Sheng Y."/>
            <person name="Liu T."/>
            <person name="Pan Y.S."/>
            <person name="Xia L.Y."/>
            <person name="Li J."/>
            <person name="Zhao F."/>
            <person name="Cao W.C."/>
        </authorList>
    </citation>
    <scope>NUCLEOTIDE SEQUENCE [LARGE SCALE GENOMIC DNA]</scope>
    <source>
        <strain evidence="1">Iper-2018</strain>
    </source>
</reference>
<name>A0AC60PRS1_IXOPE</name>
<dbReference type="Proteomes" id="UP000805193">
    <property type="component" value="Unassembled WGS sequence"/>
</dbReference>
<organism evidence="1 2">
    <name type="scientific">Ixodes persulcatus</name>
    <name type="common">Taiga tick</name>
    <dbReference type="NCBI Taxonomy" id="34615"/>
    <lineage>
        <taxon>Eukaryota</taxon>
        <taxon>Metazoa</taxon>
        <taxon>Ecdysozoa</taxon>
        <taxon>Arthropoda</taxon>
        <taxon>Chelicerata</taxon>
        <taxon>Arachnida</taxon>
        <taxon>Acari</taxon>
        <taxon>Parasitiformes</taxon>
        <taxon>Ixodida</taxon>
        <taxon>Ixodoidea</taxon>
        <taxon>Ixodidae</taxon>
        <taxon>Ixodinae</taxon>
        <taxon>Ixodes</taxon>
    </lineage>
</organism>
<proteinExistence type="predicted"/>
<evidence type="ECO:0000313" key="1">
    <source>
        <dbReference type="EMBL" id="KAG0423776.1"/>
    </source>
</evidence>
<gene>
    <name evidence="1" type="ORF">HPB47_000455</name>
</gene>
<accession>A0AC60PRS1</accession>
<protein>
    <submittedName>
        <fullName evidence="1">Uncharacterized protein</fullName>
    </submittedName>
</protein>
<dbReference type="EMBL" id="JABSTQ010010057">
    <property type="protein sequence ID" value="KAG0423776.1"/>
    <property type="molecule type" value="Genomic_DNA"/>
</dbReference>
<keyword evidence="2" id="KW-1185">Reference proteome</keyword>
<sequence>MRLERVKRKLTLQHPGILGSVPTSARLNLDKQRTGVRRPSVMFCASLSKTHDCRHPEAPDKVLPIRRESPMENPEKDEHGSADGACGGRLETPEGSRRQRNAAWRGTWERGCSAQALRGFLRRGKRAEKQEDAGAAGN</sequence>
<comment type="caution">
    <text evidence="1">The sequence shown here is derived from an EMBL/GenBank/DDBJ whole genome shotgun (WGS) entry which is preliminary data.</text>
</comment>
<evidence type="ECO:0000313" key="2">
    <source>
        <dbReference type="Proteomes" id="UP000805193"/>
    </source>
</evidence>